<sequence length="54" mass="6113">NECVNAGSKAIKAIKVDEDLSNVVISLTSIYKSKSEPLIDYLILVKDKYEFEYD</sequence>
<reference evidence="1 2" key="1">
    <citation type="submission" date="2021-06" db="EMBL/GenBank/DDBJ databases">
        <authorList>
            <person name="Kallberg Y."/>
            <person name="Tangrot J."/>
            <person name="Rosling A."/>
        </authorList>
    </citation>
    <scope>NUCLEOTIDE SEQUENCE [LARGE SCALE GENOMIC DNA]</scope>
    <source>
        <strain evidence="1 2">120-4 pot B 10/14</strain>
    </source>
</reference>
<gene>
    <name evidence="1" type="ORF">GMARGA_LOCUS39114</name>
</gene>
<comment type="caution">
    <text evidence="1">The sequence shown here is derived from an EMBL/GenBank/DDBJ whole genome shotgun (WGS) entry which is preliminary data.</text>
</comment>
<accession>A0ABN7X528</accession>
<organism evidence="1 2">
    <name type="scientific">Gigaspora margarita</name>
    <dbReference type="NCBI Taxonomy" id="4874"/>
    <lineage>
        <taxon>Eukaryota</taxon>
        <taxon>Fungi</taxon>
        <taxon>Fungi incertae sedis</taxon>
        <taxon>Mucoromycota</taxon>
        <taxon>Glomeromycotina</taxon>
        <taxon>Glomeromycetes</taxon>
        <taxon>Diversisporales</taxon>
        <taxon>Gigasporaceae</taxon>
        <taxon>Gigaspora</taxon>
    </lineage>
</organism>
<dbReference type="Proteomes" id="UP000789901">
    <property type="component" value="Unassembled WGS sequence"/>
</dbReference>
<evidence type="ECO:0000313" key="2">
    <source>
        <dbReference type="Proteomes" id="UP000789901"/>
    </source>
</evidence>
<keyword evidence="2" id="KW-1185">Reference proteome</keyword>
<feature type="non-terminal residue" evidence="1">
    <location>
        <position position="1"/>
    </location>
</feature>
<dbReference type="EMBL" id="CAJVQB010091354">
    <property type="protein sequence ID" value="CAG8848289.1"/>
    <property type="molecule type" value="Genomic_DNA"/>
</dbReference>
<protein>
    <submittedName>
        <fullName evidence="1">36638_t:CDS:1</fullName>
    </submittedName>
</protein>
<evidence type="ECO:0000313" key="1">
    <source>
        <dbReference type="EMBL" id="CAG8848289.1"/>
    </source>
</evidence>
<name>A0ABN7X528_GIGMA</name>
<proteinExistence type="predicted"/>